<dbReference type="OMA" id="MTRINGG"/>
<dbReference type="InParanoid" id="A0A077ZRH4"/>
<dbReference type="Proteomes" id="UP000039865">
    <property type="component" value="Unassembled WGS sequence"/>
</dbReference>
<dbReference type="SUPFAM" id="SSF53383">
    <property type="entry name" value="PLP-dependent transferases"/>
    <property type="match status" value="1"/>
</dbReference>
<keyword evidence="2" id="KW-0032">Aminotransferase</keyword>
<evidence type="ECO:0000313" key="6">
    <source>
        <dbReference type="EMBL" id="CDW72518.1"/>
    </source>
</evidence>
<dbReference type="InterPro" id="IPR015424">
    <property type="entry name" value="PyrdxlP-dep_Trfase"/>
</dbReference>
<dbReference type="GO" id="GO:0005737">
    <property type="term" value="C:cytoplasm"/>
    <property type="evidence" value="ECO:0007669"/>
    <property type="project" value="TreeGrafter"/>
</dbReference>
<reference evidence="6 7" key="1">
    <citation type="submission" date="2014-06" db="EMBL/GenBank/DDBJ databases">
        <authorList>
            <person name="Swart Estienne"/>
        </authorList>
    </citation>
    <scope>NUCLEOTIDE SEQUENCE [LARGE SCALE GENOMIC DNA]</scope>
    <source>
        <strain evidence="6 7">130c</strain>
    </source>
</reference>
<gene>
    <name evidence="6" type="primary">Contig16891.g17990</name>
    <name evidence="6" type="ORF">STYLEM_1480</name>
</gene>
<accession>A0A077ZRH4</accession>
<dbReference type="PANTHER" id="PTHR43807:SF20">
    <property type="entry name" value="FI04487P"/>
    <property type="match status" value="1"/>
</dbReference>
<dbReference type="GO" id="GO:0016212">
    <property type="term" value="F:kynurenine-oxoglutarate transaminase activity"/>
    <property type="evidence" value="ECO:0007669"/>
    <property type="project" value="TreeGrafter"/>
</dbReference>
<name>A0A077ZRH4_STYLE</name>
<evidence type="ECO:0000259" key="5">
    <source>
        <dbReference type="Pfam" id="PF00155"/>
    </source>
</evidence>
<keyword evidence="3" id="KW-0808">Transferase</keyword>
<dbReference type="Pfam" id="PF00155">
    <property type="entry name" value="Aminotran_1_2"/>
    <property type="match status" value="1"/>
</dbReference>
<dbReference type="EMBL" id="CCKQ01001412">
    <property type="protein sequence ID" value="CDW72518.1"/>
    <property type="molecule type" value="Genomic_DNA"/>
</dbReference>
<dbReference type="Gene3D" id="3.90.1150.10">
    <property type="entry name" value="Aspartate Aminotransferase, domain 1"/>
    <property type="match status" value="1"/>
</dbReference>
<comment type="cofactor">
    <cofactor evidence="1">
        <name>pyridoxal 5'-phosphate</name>
        <dbReference type="ChEBI" id="CHEBI:597326"/>
    </cofactor>
</comment>
<dbReference type="PANTHER" id="PTHR43807">
    <property type="entry name" value="FI04487P"/>
    <property type="match status" value="1"/>
</dbReference>
<dbReference type="InterPro" id="IPR051326">
    <property type="entry name" value="Kynurenine-oxoglutarate_AT"/>
</dbReference>
<protein>
    <submittedName>
        <fullName evidence="6">Kynurenine-oxoglutarate transaminase</fullName>
    </submittedName>
</protein>
<keyword evidence="4" id="KW-0663">Pyridoxal phosphate</keyword>
<feature type="domain" description="Aminotransferase class I/classII large" evidence="5">
    <location>
        <begin position="33"/>
        <end position="422"/>
    </location>
</feature>
<dbReference type="InterPro" id="IPR015422">
    <property type="entry name" value="PyrdxlP-dep_Trfase_small"/>
</dbReference>
<evidence type="ECO:0000256" key="1">
    <source>
        <dbReference type="ARBA" id="ARBA00001933"/>
    </source>
</evidence>
<evidence type="ECO:0000256" key="2">
    <source>
        <dbReference type="ARBA" id="ARBA00022576"/>
    </source>
</evidence>
<keyword evidence="7" id="KW-1185">Reference proteome</keyword>
<dbReference type="AlphaFoldDB" id="A0A077ZRH4"/>
<organism evidence="6 7">
    <name type="scientific">Stylonychia lemnae</name>
    <name type="common">Ciliate</name>
    <dbReference type="NCBI Taxonomy" id="5949"/>
    <lineage>
        <taxon>Eukaryota</taxon>
        <taxon>Sar</taxon>
        <taxon>Alveolata</taxon>
        <taxon>Ciliophora</taxon>
        <taxon>Intramacronucleata</taxon>
        <taxon>Spirotrichea</taxon>
        <taxon>Stichotrichia</taxon>
        <taxon>Sporadotrichida</taxon>
        <taxon>Oxytrichidae</taxon>
        <taxon>Stylonychinae</taxon>
        <taxon>Stylonychia</taxon>
    </lineage>
</organism>
<dbReference type="Gene3D" id="3.40.640.10">
    <property type="entry name" value="Type I PLP-dependent aspartate aminotransferase-like (Major domain)"/>
    <property type="match status" value="1"/>
</dbReference>
<dbReference type="OrthoDB" id="2414662at2759"/>
<evidence type="ECO:0000256" key="4">
    <source>
        <dbReference type="ARBA" id="ARBA00022898"/>
    </source>
</evidence>
<sequence length="438" mass="50655">MKQLIKRTLPRKARDQLPIWSEFTQLSTKYNSVNLCHGTPALDPPSFLIDNLDRACREGFNQYTLFSGHPLFREKLSEFFSPIFSQGKNNQNLNPNTEILVTNGASEALFCAIHHLVEKGDEVIMFEPYYTSYVSHVEFGGAQIKTAPFYLKDGKWEYDFEALERQITPKTKALMITNPHNPTSKVFTYEELLRLTDIVEKHPQLVVVSDDVYYFLPYDNRKYHLFANIRENYKRTITIFSAGKMMNCTGWKVGWAIGPDDLIKNTCLVHEASVFNNNVPGQIAIAKSLDQTLKPYQGHANYYQYVQKTFQEARDNAINLLKMSNTVKFKPTQCESGYFMAVDISENEHLIPDKYKQLGNYENDPNTIVIQRQFKDRVHLDYAFCRWLAVEKGISLMPLSSFCLEESKFKLENFIRLAICKTPQTFTDPNLVKRFSSI</sequence>
<proteinExistence type="predicted"/>
<dbReference type="GO" id="GO:0030170">
    <property type="term" value="F:pyridoxal phosphate binding"/>
    <property type="evidence" value="ECO:0007669"/>
    <property type="project" value="InterPro"/>
</dbReference>
<dbReference type="InterPro" id="IPR004839">
    <property type="entry name" value="Aminotransferase_I/II_large"/>
</dbReference>
<evidence type="ECO:0000256" key="3">
    <source>
        <dbReference type="ARBA" id="ARBA00022679"/>
    </source>
</evidence>
<evidence type="ECO:0000313" key="7">
    <source>
        <dbReference type="Proteomes" id="UP000039865"/>
    </source>
</evidence>
<dbReference type="CDD" id="cd00609">
    <property type="entry name" value="AAT_like"/>
    <property type="match status" value="1"/>
</dbReference>
<dbReference type="InterPro" id="IPR015421">
    <property type="entry name" value="PyrdxlP-dep_Trfase_major"/>
</dbReference>